<proteinExistence type="predicted"/>
<evidence type="ECO:0000313" key="2">
    <source>
        <dbReference type="Proteomes" id="UP001647509"/>
    </source>
</evidence>
<comment type="caution">
    <text evidence="1">The sequence shown here is derived from an EMBL/GenBank/DDBJ whole genome shotgun (WGS) entry which is preliminary data.</text>
</comment>
<dbReference type="EMBL" id="JAHKPD010000007">
    <property type="protein sequence ID" value="MBU2949360.1"/>
    <property type="molecule type" value="Genomic_DNA"/>
</dbReference>
<name>A0ACC5U562_9FLAO</name>
<protein>
    <submittedName>
        <fullName evidence="1">Uncharacterized protein</fullName>
    </submittedName>
</protein>
<keyword evidence="2" id="KW-1185">Reference proteome</keyword>
<evidence type="ECO:0000313" key="1">
    <source>
        <dbReference type="EMBL" id="MBU2949360.1"/>
    </source>
</evidence>
<dbReference type="Proteomes" id="UP001647509">
    <property type="component" value="Unassembled WGS sequence"/>
</dbReference>
<accession>A0ACC5U562</accession>
<reference evidence="1" key="1">
    <citation type="submission" date="2021-05" db="EMBL/GenBank/DDBJ databases">
        <title>Draft genomes of bacteria isolated from model marine particles.</title>
        <authorList>
            <person name="Datta M.S."/>
            <person name="Schwartzman J.A."/>
            <person name="Enke T.N."/>
            <person name="Saavedra J."/>
            <person name="Cermak N."/>
            <person name="Cordero O.X."/>
        </authorList>
    </citation>
    <scope>NUCLEOTIDE SEQUENCE</scope>
    <source>
        <strain evidence="1">I2M19</strain>
    </source>
</reference>
<sequence>MGLLDAVNKTNTKAVKVSERYLDSSYKFYRLKFFKHFSISVSLLFKTIIVGGLGFMCAMLSAVALAFYIGESTGNYPLGFLLVGVGFMVLSIIAYLFRGVINNMVIKKLSKLFFN</sequence>
<organism evidence="1 2">
    <name type="scientific">Pseudotamlana agarivorans</name>
    <dbReference type="NCBI Taxonomy" id="481183"/>
    <lineage>
        <taxon>Bacteria</taxon>
        <taxon>Pseudomonadati</taxon>
        <taxon>Bacteroidota</taxon>
        <taxon>Flavobacteriia</taxon>
        <taxon>Flavobacteriales</taxon>
        <taxon>Flavobacteriaceae</taxon>
        <taxon>Pseudotamlana</taxon>
    </lineage>
</organism>
<gene>
    <name evidence="1" type="ORF">KO493_01475</name>
</gene>